<keyword evidence="8 12" id="KW-0694">RNA-binding</keyword>
<keyword evidence="15" id="KW-1185">Reference proteome</keyword>
<dbReference type="SMART" id="SM00863">
    <property type="entry name" value="tRNA_SAD"/>
    <property type="match status" value="1"/>
</dbReference>
<dbReference type="GO" id="GO:0008270">
    <property type="term" value="F:zinc ion binding"/>
    <property type="evidence" value="ECO:0007669"/>
    <property type="project" value="UniProtKB-UniRule"/>
</dbReference>
<keyword evidence="6 12" id="KW-0862">Zinc</keyword>
<dbReference type="Pfam" id="PF01411">
    <property type="entry name" value="tRNA-synt_2c"/>
    <property type="match status" value="1"/>
</dbReference>
<dbReference type="InterPro" id="IPR018164">
    <property type="entry name" value="Ala-tRNA-synth_IIc_N"/>
</dbReference>
<dbReference type="SUPFAM" id="SSF55681">
    <property type="entry name" value="Class II aaRS and biotin synthetases"/>
    <property type="match status" value="1"/>
</dbReference>
<dbReference type="GO" id="GO:0004813">
    <property type="term" value="F:alanine-tRNA ligase activity"/>
    <property type="evidence" value="ECO:0007669"/>
    <property type="project" value="UniProtKB-UniRule"/>
</dbReference>
<evidence type="ECO:0000256" key="1">
    <source>
        <dbReference type="ARBA" id="ARBA00008429"/>
    </source>
</evidence>
<keyword evidence="9 12" id="KW-0648">Protein biosynthesis</keyword>
<evidence type="ECO:0000256" key="5">
    <source>
        <dbReference type="ARBA" id="ARBA00022741"/>
    </source>
</evidence>
<dbReference type="InterPro" id="IPR045864">
    <property type="entry name" value="aa-tRNA-synth_II/BPL/LPL"/>
</dbReference>
<feature type="domain" description="Alanyl-transfer RNA synthetases family profile" evidence="13">
    <location>
        <begin position="11"/>
        <end position="769"/>
    </location>
</feature>
<dbReference type="GO" id="GO:0005524">
    <property type="term" value="F:ATP binding"/>
    <property type="evidence" value="ECO:0007669"/>
    <property type="project" value="UniProtKB-UniRule"/>
</dbReference>
<dbReference type="InterPro" id="IPR009000">
    <property type="entry name" value="Transl_B-barrel_sf"/>
</dbReference>
<reference evidence="14" key="1">
    <citation type="submission" date="2013-11" db="EMBL/GenBank/DDBJ databases">
        <title>Genome sequence of the fusiform rust pathogen reveals effectors for host alternation and coevolution with pine.</title>
        <authorList>
            <consortium name="DOE Joint Genome Institute"/>
            <person name="Smith K."/>
            <person name="Pendleton A."/>
            <person name="Kubisiak T."/>
            <person name="Anderson C."/>
            <person name="Salamov A."/>
            <person name="Aerts A."/>
            <person name="Riley R."/>
            <person name="Clum A."/>
            <person name="Lindquist E."/>
            <person name="Ence D."/>
            <person name="Campbell M."/>
            <person name="Kronenberg Z."/>
            <person name="Feau N."/>
            <person name="Dhillon B."/>
            <person name="Hamelin R."/>
            <person name="Burleigh J."/>
            <person name="Smith J."/>
            <person name="Yandell M."/>
            <person name="Nelson C."/>
            <person name="Grigoriev I."/>
            <person name="Davis J."/>
        </authorList>
    </citation>
    <scope>NUCLEOTIDE SEQUENCE</scope>
    <source>
        <strain evidence="14">G11</strain>
    </source>
</reference>
<comment type="subcellular location">
    <subcellularLocation>
        <location evidence="12">Mitochondrion</location>
    </subcellularLocation>
    <subcellularLocation>
        <location evidence="12">Cytoplasm</location>
    </subcellularLocation>
</comment>
<dbReference type="Proteomes" id="UP000886653">
    <property type="component" value="Unassembled WGS sequence"/>
</dbReference>
<comment type="domain">
    <text evidence="12">Consists of three domains; the N-terminal catalytic domain, the editing domain and the C-terminal C-Ala domain. The editing domain removes incorrectly charged amino acids, while the C-Ala domain, along with tRNA(Ala), serves as a bridge to cooperatively bring together the editing and aminoacylation centers thus stimulating deacylation of misacylated tRNAs.</text>
</comment>
<accession>A0A9P6NX62</accession>
<dbReference type="Pfam" id="PF26023">
    <property type="entry name" value="ALA1"/>
    <property type="match status" value="1"/>
</dbReference>
<dbReference type="Gene3D" id="3.30.930.10">
    <property type="entry name" value="Bira Bifunctional Protein, Domain 2"/>
    <property type="match status" value="1"/>
</dbReference>
<sequence length="961" mass="106498">MSSTSSQFGDWPAAKVRQTFLDYFGKQNGHTFVPSSSVIPFDDPTLLFANAGMNQYKSIFLGTIEPTNSLANVKRAVNSQKCIRAGGKHNDLDDVGKDTYHHTFFEMLGNWSFGDYFKTEAQTMAWELLTKVYGLPQDRLYVTYFEGDMAQGLEPDLESKQIWLDLGLDESRILPGNAKDNFWEMGATGPCGPCSEIHYDRVGGRNAAGLVNQDDPLVLEIWNNVFIQYNRESDGKLRPLPARHVDTGMGFERLVSVLQDKSSNYDTDVFAPLFNKIQELTGARPYEGKLGTDDVDGIDTAYRVVADHVRTLTFAISDGGVPNNVGRGYVLRRILRRGSRYVHKKFNVPIGSFFSRLAPTLIEQMGGFFPEITKRTDELMEILNEEEQSFAITLDRGEKMFEKYAARTRDSGNQVLDGKEVWRLYDTFGFPVDLTLLMAEEAGLGIDQVGFERAQAASKEASKAGKKKTAGNGVELDVHSIAALEANALVPKTDDSSKFSFGTINATVKAIFHNGNFYSSTKDLPTEEAFGILLDRTNFYAEQGGQENDTGSLVIEGQSVFDVEDVQVYNGYVLHVGTLSEGHLSTEDVVIAGFDELRRWPIRNNHTGTHILNYALRDTLGDHIDQKGSLVAPTKLRFDFSHKQQVTIPELEKIERICNEWIKKNYLVASKELSLVEAQKIPGLRAVFGEAYPDPVRVVAIGPEPIDLDVAQLTESKWLKYSVEFCGGTHVKSTSEIKHLVLVEESGIAKGIRRIVAVTGEDARTVSQQANDLELKLNKIIELPIKEKEQALKFFSVELAGIEISVLEKAKIKQKFNTVQKELVELGKLQTKADEKRATQTVNEWIAANPNGRVMVAVLDVGSNTKCLMSACGLVKNAGKAAYLFSVNKSDNKVVHVNSLPKEMISDDWNAKSWMDEIVKILGGKGGGKADAAQGVGDAPDKLGEAIEAAQKSFRNKFQSE</sequence>
<dbReference type="InterPro" id="IPR023033">
    <property type="entry name" value="Ala_tRNA_ligase_euk/bac"/>
</dbReference>
<evidence type="ECO:0000256" key="11">
    <source>
        <dbReference type="ARBA" id="ARBA00048300"/>
    </source>
</evidence>
<comment type="cofactor">
    <cofactor evidence="12">
        <name>Zn(2+)</name>
        <dbReference type="ChEBI" id="CHEBI:29105"/>
    </cofactor>
    <text evidence="12">Binds 1 zinc ion per subunit.</text>
</comment>
<dbReference type="Gene3D" id="3.30.980.10">
    <property type="entry name" value="Threonyl-trna Synthetase, Chain A, domain 2"/>
    <property type="match status" value="1"/>
</dbReference>
<dbReference type="HAMAP" id="MF_00036_B">
    <property type="entry name" value="Ala_tRNA_synth_B"/>
    <property type="match status" value="1"/>
</dbReference>
<evidence type="ECO:0000256" key="9">
    <source>
        <dbReference type="ARBA" id="ARBA00022917"/>
    </source>
</evidence>
<organism evidence="14 15">
    <name type="scientific">Cronartium quercuum f. sp. fusiforme G11</name>
    <dbReference type="NCBI Taxonomy" id="708437"/>
    <lineage>
        <taxon>Eukaryota</taxon>
        <taxon>Fungi</taxon>
        <taxon>Dikarya</taxon>
        <taxon>Basidiomycota</taxon>
        <taxon>Pucciniomycotina</taxon>
        <taxon>Pucciniomycetes</taxon>
        <taxon>Pucciniales</taxon>
        <taxon>Coleosporiaceae</taxon>
        <taxon>Cronartium</taxon>
    </lineage>
</organism>
<feature type="binding site" evidence="12">
    <location>
        <position position="606"/>
    </location>
    <ligand>
        <name>Zn(2+)</name>
        <dbReference type="ChEBI" id="CHEBI:29105"/>
    </ligand>
</feature>
<evidence type="ECO:0000256" key="3">
    <source>
        <dbReference type="ARBA" id="ARBA00022598"/>
    </source>
</evidence>
<keyword evidence="7 12" id="KW-0067">ATP-binding</keyword>
<comment type="caution">
    <text evidence="14">The sequence shown here is derived from an EMBL/GenBank/DDBJ whole genome shotgun (WGS) entry which is preliminary data.</text>
</comment>
<feature type="binding site" evidence="12">
    <location>
        <position position="726"/>
    </location>
    <ligand>
        <name>Zn(2+)</name>
        <dbReference type="ChEBI" id="CHEBI:29105"/>
    </ligand>
</feature>
<comment type="catalytic activity">
    <reaction evidence="11 12">
        <text>tRNA(Ala) + L-alanine + ATP = L-alanyl-tRNA(Ala) + AMP + diphosphate</text>
        <dbReference type="Rhea" id="RHEA:12540"/>
        <dbReference type="Rhea" id="RHEA-COMP:9657"/>
        <dbReference type="Rhea" id="RHEA-COMP:9923"/>
        <dbReference type="ChEBI" id="CHEBI:30616"/>
        <dbReference type="ChEBI" id="CHEBI:33019"/>
        <dbReference type="ChEBI" id="CHEBI:57972"/>
        <dbReference type="ChEBI" id="CHEBI:78442"/>
        <dbReference type="ChEBI" id="CHEBI:78497"/>
        <dbReference type="ChEBI" id="CHEBI:456215"/>
        <dbReference type="EC" id="6.1.1.7"/>
    </reaction>
</comment>
<dbReference type="Gene3D" id="2.40.30.130">
    <property type="match status" value="1"/>
</dbReference>
<dbReference type="AlphaFoldDB" id="A0A9P6NX62"/>
<evidence type="ECO:0000256" key="6">
    <source>
        <dbReference type="ARBA" id="ARBA00022833"/>
    </source>
</evidence>
<dbReference type="Pfam" id="PF07973">
    <property type="entry name" value="tRNA_SAD"/>
    <property type="match status" value="1"/>
</dbReference>
<dbReference type="Pfam" id="PF02272">
    <property type="entry name" value="DHHA1"/>
    <property type="match status" value="1"/>
</dbReference>
<dbReference type="InterPro" id="IPR002318">
    <property type="entry name" value="Ala-tRNA-lgiase_IIc"/>
</dbReference>
<dbReference type="PANTHER" id="PTHR11777">
    <property type="entry name" value="ALANYL-TRNA SYNTHETASE"/>
    <property type="match status" value="1"/>
</dbReference>
<dbReference type="OrthoDB" id="2423964at2759"/>
<dbReference type="CDD" id="cd00673">
    <property type="entry name" value="AlaRS_core"/>
    <property type="match status" value="1"/>
</dbReference>
<feature type="binding site" evidence="12">
    <location>
        <position position="730"/>
    </location>
    <ligand>
        <name>Zn(2+)</name>
        <dbReference type="ChEBI" id="CHEBI:29105"/>
    </ligand>
</feature>
<dbReference type="InterPro" id="IPR018162">
    <property type="entry name" value="Ala-tRNA-ligase_IIc_anticod-bd"/>
</dbReference>
<dbReference type="PROSITE" id="PS50860">
    <property type="entry name" value="AA_TRNA_LIGASE_II_ALA"/>
    <property type="match status" value="1"/>
</dbReference>
<dbReference type="FunFam" id="3.30.980.10:FF:000004">
    <property type="entry name" value="Alanine--tRNA ligase, cytoplasmic"/>
    <property type="match status" value="1"/>
</dbReference>
<dbReference type="GO" id="GO:0002161">
    <property type="term" value="F:aminoacyl-tRNA deacylase activity"/>
    <property type="evidence" value="ECO:0007669"/>
    <property type="project" value="TreeGrafter"/>
</dbReference>
<evidence type="ECO:0000313" key="15">
    <source>
        <dbReference type="Proteomes" id="UP000886653"/>
    </source>
</evidence>
<evidence type="ECO:0000256" key="2">
    <source>
        <dbReference type="ARBA" id="ARBA00022555"/>
    </source>
</evidence>
<keyword evidence="12" id="KW-0496">Mitochondrion</keyword>
<keyword evidence="10 12" id="KW-0030">Aminoacyl-tRNA synthetase</keyword>
<dbReference type="FunFam" id="3.10.310.40:FF:000001">
    <property type="entry name" value="Alanine--tRNA ligase"/>
    <property type="match status" value="1"/>
</dbReference>
<feature type="binding site" evidence="12">
    <location>
        <position position="610"/>
    </location>
    <ligand>
        <name>Zn(2+)</name>
        <dbReference type="ChEBI" id="CHEBI:29105"/>
    </ligand>
</feature>
<protein>
    <recommendedName>
        <fullName evidence="12">Alanine--tRNA ligase</fullName>
        <ecNumber evidence="12">6.1.1.7</ecNumber>
    </recommendedName>
    <alternativeName>
        <fullName evidence="12">Alanyl-tRNA synthetase</fullName>
        <shortName evidence="12">AlaRS</shortName>
    </alternativeName>
</protein>
<dbReference type="GO" id="GO:0005739">
    <property type="term" value="C:mitochondrion"/>
    <property type="evidence" value="ECO:0007669"/>
    <property type="project" value="UniProtKB-SubCell"/>
</dbReference>
<evidence type="ECO:0000313" key="14">
    <source>
        <dbReference type="EMBL" id="KAG0151156.1"/>
    </source>
</evidence>
<keyword evidence="12" id="KW-0963">Cytoplasm</keyword>
<keyword evidence="2 12" id="KW-0820">tRNA-binding</keyword>
<gene>
    <name evidence="12" type="primary">ALA1</name>
    <name evidence="14" type="ORF">CROQUDRAFT_651357</name>
</gene>
<name>A0A9P6NX62_9BASI</name>
<evidence type="ECO:0000256" key="4">
    <source>
        <dbReference type="ARBA" id="ARBA00022723"/>
    </source>
</evidence>
<dbReference type="EC" id="6.1.1.7" evidence="12"/>
<dbReference type="SUPFAM" id="SSF101353">
    <property type="entry name" value="Putative anticodon-binding domain of alanyl-tRNA synthetase (AlaRS)"/>
    <property type="match status" value="1"/>
</dbReference>
<dbReference type="GO" id="GO:0070143">
    <property type="term" value="P:mitochondrial alanyl-tRNA aminoacylation"/>
    <property type="evidence" value="ECO:0007669"/>
    <property type="project" value="UniProtKB-UniRule"/>
</dbReference>
<dbReference type="SUPFAM" id="SSF55186">
    <property type="entry name" value="ThrRS/AlaRS common domain"/>
    <property type="match status" value="1"/>
</dbReference>
<evidence type="ECO:0000256" key="12">
    <source>
        <dbReference type="HAMAP-Rule" id="MF_03133"/>
    </source>
</evidence>
<evidence type="ECO:0000256" key="7">
    <source>
        <dbReference type="ARBA" id="ARBA00022840"/>
    </source>
</evidence>
<dbReference type="FunFam" id="3.30.930.10:FF:000011">
    <property type="entry name" value="Alanine--tRNA ligase, cytoplasmic"/>
    <property type="match status" value="1"/>
</dbReference>
<dbReference type="InterPro" id="IPR050058">
    <property type="entry name" value="Ala-tRNA_ligase"/>
</dbReference>
<dbReference type="PANTHER" id="PTHR11777:SF9">
    <property type="entry name" value="ALANINE--TRNA LIGASE, CYTOPLASMIC"/>
    <property type="match status" value="1"/>
</dbReference>
<dbReference type="InterPro" id="IPR018163">
    <property type="entry name" value="Thr/Ala-tRNA-synth_IIc_edit"/>
</dbReference>
<dbReference type="InterPro" id="IPR012947">
    <property type="entry name" value="tRNA_SAD"/>
</dbReference>
<dbReference type="Gene3D" id="3.10.310.40">
    <property type="match status" value="1"/>
</dbReference>
<keyword evidence="4 12" id="KW-0479">Metal-binding</keyword>
<evidence type="ECO:0000259" key="13">
    <source>
        <dbReference type="PROSITE" id="PS50860"/>
    </source>
</evidence>
<comment type="subunit">
    <text evidence="12">Monomer.</text>
</comment>
<dbReference type="SUPFAM" id="SSF50447">
    <property type="entry name" value="Translation proteins"/>
    <property type="match status" value="1"/>
</dbReference>
<dbReference type="InterPro" id="IPR003156">
    <property type="entry name" value="DHHA1_dom"/>
</dbReference>
<dbReference type="EMBL" id="MU167214">
    <property type="protein sequence ID" value="KAG0151156.1"/>
    <property type="molecule type" value="Genomic_DNA"/>
</dbReference>
<evidence type="ECO:0000256" key="8">
    <source>
        <dbReference type="ARBA" id="ARBA00022884"/>
    </source>
</evidence>
<proteinExistence type="inferred from homology"/>
<dbReference type="InterPro" id="IPR018165">
    <property type="entry name" value="Ala-tRNA-synth_IIc_core"/>
</dbReference>
<dbReference type="InterPro" id="IPR059090">
    <property type="entry name" value="ALA1_helical"/>
</dbReference>
<dbReference type="FunFam" id="2.40.30.130:FF:000004">
    <property type="entry name" value="Alanine--tRNA ligase"/>
    <property type="match status" value="1"/>
</dbReference>
<evidence type="ECO:0000256" key="10">
    <source>
        <dbReference type="ARBA" id="ARBA00023146"/>
    </source>
</evidence>
<comment type="similarity">
    <text evidence="1">Belongs to the class-II aminoacyl-tRNA synthetase family. Alax-L subfamily.</text>
</comment>
<dbReference type="GO" id="GO:0000049">
    <property type="term" value="F:tRNA binding"/>
    <property type="evidence" value="ECO:0007669"/>
    <property type="project" value="UniProtKB-KW"/>
</dbReference>
<dbReference type="PRINTS" id="PR00980">
    <property type="entry name" value="TRNASYNTHALA"/>
</dbReference>
<keyword evidence="3 12" id="KW-0436">Ligase</keyword>
<keyword evidence="5 12" id="KW-0547">Nucleotide-binding</keyword>
<comment type="function">
    <text evidence="12">Catalyzes the attachment of alanine to tRNA(Ala) in a two-step reaction: alanine is first activated by ATP to form Ala-AMP and then transferred to the acceptor end of tRNA(Ala). Also edits incorrectly charged tRNA(Ala) via its editing domain.</text>
</comment>
<dbReference type="NCBIfam" id="TIGR00344">
    <property type="entry name" value="alaS"/>
    <property type="match status" value="1"/>
</dbReference>